<dbReference type="EMBL" id="KN822178">
    <property type="protein sequence ID" value="KIM53544.1"/>
    <property type="molecule type" value="Genomic_DNA"/>
</dbReference>
<evidence type="ECO:0000313" key="1">
    <source>
        <dbReference type="EMBL" id="KIM53544.1"/>
    </source>
</evidence>
<evidence type="ECO:0000313" key="2">
    <source>
        <dbReference type="Proteomes" id="UP000053989"/>
    </source>
</evidence>
<dbReference type="Proteomes" id="UP000053989">
    <property type="component" value="Unassembled WGS sequence"/>
</dbReference>
<keyword evidence="2" id="KW-1185">Reference proteome</keyword>
<dbReference type="AlphaFoldDB" id="A0A0C3DAZ0"/>
<protein>
    <submittedName>
        <fullName evidence="1">Uncharacterized protein</fullName>
    </submittedName>
</protein>
<reference evidence="2" key="2">
    <citation type="submission" date="2015-01" db="EMBL/GenBank/DDBJ databases">
        <title>Evolutionary Origins and Diversification of the Mycorrhizal Mutualists.</title>
        <authorList>
            <consortium name="DOE Joint Genome Institute"/>
            <consortium name="Mycorrhizal Genomics Consortium"/>
            <person name="Kohler A."/>
            <person name="Kuo A."/>
            <person name="Nagy L.G."/>
            <person name="Floudas D."/>
            <person name="Copeland A."/>
            <person name="Barry K.W."/>
            <person name="Cichocki N."/>
            <person name="Veneault-Fourrey C."/>
            <person name="LaButti K."/>
            <person name="Lindquist E.A."/>
            <person name="Lipzen A."/>
            <person name="Lundell T."/>
            <person name="Morin E."/>
            <person name="Murat C."/>
            <person name="Riley R."/>
            <person name="Ohm R."/>
            <person name="Sun H."/>
            <person name="Tunlid A."/>
            <person name="Henrissat B."/>
            <person name="Grigoriev I.V."/>
            <person name="Hibbett D.S."/>
            <person name="Martin F."/>
        </authorList>
    </citation>
    <scope>NUCLEOTIDE SEQUENCE [LARGE SCALE GENOMIC DNA]</scope>
    <source>
        <strain evidence="2">Foug A</strain>
    </source>
</reference>
<gene>
    <name evidence="1" type="ORF">SCLCIDRAFT_1222686</name>
</gene>
<dbReference type="HOGENOM" id="CLU_1378860_0_0_1"/>
<reference evidence="1 2" key="1">
    <citation type="submission" date="2014-04" db="EMBL/GenBank/DDBJ databases">
        <authorList>
            <consortium name="DOE Joint Genome Institute"/>
            <person name="Kuo A."/>
            <person name="Kohler A."/>
            <person name="Nagy L.G."/>
            <person name="Floudas D."/>
            <person name="Copeland A."/>
            <person name="Barry K.W."/>
            <person name="Cichocki N."/>
            <person name="Veneault-Fourrey C."/>
            <person name="LaButti K."/>
            <person name="Lindquist E.A."/>
            <person name="Lipzen A."/>
            <person name="Lundell T."/>
            <person name="Morin E."/>
            <person name="Murat C."/>
            <person name="Sun H."/>
            <person name="Tunlid A."/>
            <person name="Henrissat B."/>
            <person name="Grigoriev I.V."/>
            <person name="Hibbett D.S."/>
            <person name="Martin F."/>
            <person name="Nordberg H.P."/>
            <person name="Cantor M.N."/>
            <person name="Hua S.X."/>
        </authorList>
    </citation>
    <scope>NUCLEOTIDE SEQUENCE [LARGE SCALE GENOMIC DNA]</scope>
    <source>
        <strain evidence="1 2">Foug A</strain>
    </source>
</reference>
<proteinExistence type="predicted"/>
<dbReference type="InParanoid" id="A0A0C3DAZ0"/>
<sequence>MGNSQTQGITSDDIIIFLVGPSDGEKRYFIERLDLDYRAAKSSFASVSAVYGIQSWVYSLGWMVDNTVLVVVPSFDEAGAHYSVKNWCEAKGFTTLGRRSGVLYIHPTSKNPDVEDHLEKFLDPIPRWSQPVRTKVVPSVPLNTSSSVDDTRVGILQAAVNRLNSRRWNVTVSPRFVKGPDIAYDIVQGLAKELSNGA</sequence>
<name>A0A0C3DAZ0_9AGAM</name>
<organism evidence="1 2">
    <name type="scientific">Scleroderma citrinum Foug A</name>
    <dbReference type="NCBI Taxonomy" id="1036808"/>
    <lineage>
        <taxon>Eukaryota</taxon>
        <taxon>Fungi</taxon>
        <taxon>Dikarya</taxon>
        <taxon>Basidiomycota</taxon>
        <taxon>Agaricomycotina</taxon>
        <taxon>Agaricomycetes</taxon>
        <taxon>Agaricomycetidae</taxon>
        <taxon>Boletales</taxon>
        <taxon>Sclerodermatineae</taxon>
        <taxon>Sclerodermataceae</taxon>
        <taxon>Scleroderma</taxon>
    </lineage>
</organism>
<accession>A0A0C3DAZ0</accession>